<evidence type="ECO:0000256" key="1">
    <source>
        <dbReference type="SAM" id="MobiDB-lite"/>
    </source>
</evidence>
<evidence type="ECO:0000313" key="2">
    <source>
        <dbReference type="EMBL" id="GBP00405.1"/>
    </source>
</evidence>
<accession>A0A4C1SEA0</accession>
<gene>
    <name evidence="2" type="ORF">EVAR_963_1</name>
</gene>
<feature type="region of interest" description="Disordered" evidence="1">
    <location>
        <begin position="39"/>
        <end position="61"/>
    </location>
</feature>
<reference evidence="2 3" key="1">
    <citation type="journal article" date="2019" name="Commun. Biol.">
        <title>The bagworm genome reveals a unique fibroin gene that provides high tensile strength.</title>
        <authorList>
            <person name="Kono N."/>
            <person name="Nakamura H."/>
            <person name="Ohtoshi R."/>
            <person name="Tomita M."/>
            <person name="Numata K."/>
            <person name="Arakawa K."/>
        </authorList>
    </citation>
    <scope>NUCLEOTIDE SEQUENCE [LARGE SCALE GENOMIC DNA]</scope>
</reference>
<organism evidence="2 3">
    <name type="scientific">Eumeta variegata</name>
    <name type="common">Bagworm moth</name>
    <name type="synonym">Eumeta japonica</name>
    <dbReference type="NCBI Taxonomy" id="151549"/>
    <lineage>
        <taxon>Eukaryota</taxon>
        <taxon>Metazoa</taxon>
        <taxon>Ecdysozoa</taxon>
        <taxon>Arthropoda</taxon>
        <taxon>Hexapoda</taxon>
        <taxon>Insecta</taxon>
        <taxon>Pterygota</taxon>
        <taxon>Neoptera</taxon>
        <taxon>Endopterygota</taxon>
        <taxon>Lepidoptera</taxon>
        <taxon>Glossata</taxon>
        <taxon>Ditrysia</taxon>
        <taxon>Tineoidea</taxon>
        <taxon>Psychidae</taxon>
        <taxon>Oiketicinae</taxon>
        <taxon>Eumeta</taxon>
    </lineage>
</organism>
<dbReference type="Proteomes" id="UP000299102">
    <property type="component" value="Unassembled WGS sequence"/>
</dbReference>
<protein>
    <submittedName>
        <fullName evidence="2">Uncharacterized protein</fullName>
    </submittedName>
</protein>
<evidence type="ECO:0000313" key="3">
    <source>
        <dbReference type="Proteomes" id="UP000299102"/>
    </source>
</evidence>
<name>A0A4C1SEA0_EUMVA</name>
<keyword evidence="3" id="KW-1185">Reference proteome</keyword>
<comment type="caution">
    <text evidence="2">The sequence shown here is derived from an EMBL/GenBank/DDBJ whole genome shotgun (WGS) entry which is preliminary data.</text>
</comment>
<sequence>MNECFHRAGAGIEPASHTDAAPRSEWPRVVGVAGGVLKRAGGHLNQGQRTEENDRRAAEKKKRSTISAAAILPFLYDVEGLARTYRILKPQRSRADRETDPYSTDGFRFEDCLKFNRRRRRRTAVDGARYHAKSSVFMDEAS</sequence>
<feature type="region of interest" description="Disordered" evidence="1">
    <location>
        <begin position="1"/>
        <end position="25"/>
    </location>
</feature>
<dbReference type="AlphaFoldDB" id="A0A4C1SEA0"/>
<dbReference type="EMBL" id="BGZK01000005">
    <property type="protein sequence ID" value="GBP00405.1"/>
    <property type="molecule type" value="Genomic_DNA"/>
</dbReference>
<proteinExistence type="predicted"/>